<comment type="caution">
    <text evidence="1">The sequence shown here is derived from an EMBL/GenBank/DDBJ whole genome shotgun (WGS) entry which is preliminary data.</text>
</comment>
<evidence type="ECO:0000313" key="2">
    <source>
        <dbReference type="Proteomes" id="UP000572722"/>
    </source>
</evidence>
<organism evidence="1 2">
    <name type="scientific">Vibrio tubiashii</name>
    <dbReference type="NCBI Taxonomy" id="29498"/>
    <lineage>
        <taxon>Bacteria</taxon>
        <taxon>Pseudomonadati</taxon>
        <taxon>Pseudomonadota</taxon>
        <taxon>Gammaproteobacteria</taxon>
        <taxon>Vibrionales</taxon>
        <taxon>Vibrionaceae</taxon>
        <taxon>Vibrio</taxon>
        <taxon>Vibrio oreintalis group</taxon>
    </lineage>
</organism>
<dbReference type="Pfam" id="PF04392">
    <property type="entry name" value="ABC_sub_bind"/>
    <property type="match status" value="1"/>
</dbReference>
<evidence type="ECO:0000313" key="1">
    <source>
        <dbReference type="EMBL" id="NOI80432.1"/>
    </source>
</evidence>
<reference evidence="1 2" key="1">
    <citation type="submission" date="2019-08" db="EMBL/GenBank/DDBJ databases">
        <title>Draft genome sequencing and comparative genomics of hatchery-associated Vibrios.</title>
        <authorList>
            <person name="Kehlet-Delgado H."/>
            <person name="Mueller R.S."/>
        </authorList>
    </citation>
    <scope>NUCLEOTIDE SEQUENCE [LARGE SCALE GENOMIC DNA]</scope>
    <source>
        <strain evidence="1 2">01-65-5-1</strain>
    </source>
</reference>
<name>A0AAE5GPI8_9VIBR</name>
<dbReference type="AlphaFoldDB" id="A0AAE5GPI8"/>
<protein>
    <recommendedName>
        <fullName evidence="3">ABC transporter substrate-binding protein</fullName>
    </recommendedName>
</protein>
<proteinExistence type="predicted"/>
<dbReference type="PANTHER" id="PTHR35271:SF1">
    <property type="entry name" value="ABC TRANSPORTER, SUBSTRATE-BINDING LIPOPROTEIN"/>
    <property type="match status" value="1"/>
</dbReference>
<dbReference type="Gene3D" id="3.40.50.2300">
    <property type="match status" value="2"/>
</dbReference>
<dbReference type="EMBL" id="VTXO01000002">
    <property type="protein sequence ID" value="NOI80432.1"/>
    <property type="molecule type" value="Genomic_DNA"/>
</dbReference>
<dbReference type="Proteomes" id="UP000572722">
    <property type="component" value="Unassembled WGS sequence"/>
</dbReference>
<dbReference type="RefSeq" id="WP_171321063.1">
    <property type="nucleotide sequence ID" value="NZ_VTXO01000002.1"/>
</dbReference>
<dbReference type="CDD" id="cd06325">
    <property type="entry name" value="PBP1_ABC_unchar_transporter"/>
    <property type="match status" value="1"/>
</dbReference>
<evidence type="ECO:0008006" key="3">
    <source>
        <dbReference type="Google" id="ProtNLM"/>
    </source>
</evidence>
<gene>
    <name evidence="1" type="ORF">F0237_07140</name>
</gene>
<accession>A0AAE5GPI8</accession>
<dbReference type="PANTHER" id="PTHR35271">
    <property type="entry name" value="ABC TRANSPORTER, SUBSTRATE-BINDING LIPOPROTEIN-RELATED"/>
    <property type="match status" value="1"/>
</dbReference>
<sequence>MRNPLSMLSRCLFTLLLILPVSTTVFANYSIGLATWTGYPDNVRGFKDGLVDGGLDLSKVTFIEGVTSADKSAQTQSIQQMKEKRVDLVYSLTTPGTLIVKNTFPESVPIVFSIVTYPADSGLIDSFEYSGNNLVGTSNYISLKYYIQLLDALLPDTKTAAIFHRKGEPNSKIQASNLIRLLKRKKVQVFDIEVSNLEELEQQALAVAQKSDVFITTTDTLLQNGGEQVLIEVANHAQIPVLSSNKSGIQQGATFGPVADFYLLGKQSGLLAADILLNGKQPRHLESSLQKTPTFLINKESFSRLQLDEKKLANFSYQWF</sequence>
<dbReference type="InterPro" id="IPR007487">
    <property type="entry name" value="ABC_transpt-TYRBP-like"/>
</dbReference>